<dbReference type="EMBL" id="CAEZUE010000086">
    <property type="protein sequence ID" value="CAB4594843.1"/>
    <property type="molecule type" value="Genomic_DNA"/>
</dbReference>
<organism evidence="1">
    <name type="scientific">freshwater metagenome</name>
    <dbReference type="NCBI Taxonomy" id="449393"/>
    <lineage>
        <taxon>unclassified sequences</taxon>
        <taxon>metagenomes</taxon>
        <taxon>ecological metagenomes</taxon>
    </lineage>
</organism>
<protein>
    <submittedName>
        <fullName evidence="1">Unannotated protein</fullName>
    </submittedName>
</protein>
<evidence type="ECO:0000313" key="1">
    <source>
        <dbReference type="EMBL" id="CAB4594843.1"/>
    </source>
</evidence>
<dbReference type="AlphaFoldDB" id="A0A6J6G689"/>
<accession>A0A6J6G689</accession>
<gene>
    <name evidence="1" type="ORF">UFOPK1788_00733</name>
</gene>
<proteinExistence type="predicted"/>
<name>A0A6J6G689_9ZZZZ</name>
<reference evidence="1" key="1">
    <citation type="submission" date="2020-05" db="EMBL/GenBank/DDBJ databases">
        <authorList>
            <person name="Chiriac C."/>
            <person name="Salcher M."/>
            <person name="Ghai R."/>
            <person name="Kavagutti S V."/>
        </authorList>
    </citation>
    <scope>NUCLEOTIDE SEQUENCE</scope>
</reference>
<sequence length="92" mass="10383">MVEKPSVFTGDSSIFEVLGNIIPFDFLAVLPVHIGDFLVSVFWVRIVLNVNLVLLSELVEFNEVGERIQHTNRVFHGNAANCHDGSEHHRDQ</sequence>